<dbReference type="GO" id="GO:0004497">
    <property type="term" value="F:monooxygenase activity"/>
    <property type="evidence" value="ECO:0007669"/>
    <property type="project" value="UniProtKB-KW"/>
</dbReference>
<dbReference type="OMA" id="WTLGTLH"/>
<evidence type="ECO:0000313" key="9">
    <source>
        <dbReference type="Proteomes" id="UP000249829"/>
    </source>
</evidence>
<keyword evidence="6" id="KW-0503">Monooxygenase</keyword>
<dbReference type="InterPro" id="IPR050364">
    <property type="entry name" value="Cytochrome_P450_fung"/>
</dbReference>
<dbReference type="EMBL" id="KZ825122">
    <property type="protein sequence ID" value="PYI20861.1"/>
    <property type="molecule type" value="Genomic_DNA"/>
</dbReference>
<dbReference type="GO" id="GO:0020037">
    <property type="term" value="F:heme binding"/>
    <property type="evidence" value="ECO:0007669"/>
    <property type="project" value="InterPro"/>
</dbReference>
<keyword evidence="7" id="KW-0349">Heme</keyword>
<feature type="binding site" description="axial binding residue" evidence="7">
    <location>
        <position position="447"/>
    </location>
    <ligand>
        <name>heme</name>
        <dbReference type="ChEBI" id="CHEBI:30413"/>
    </ligand>
    <ligandPart>
        <name>Fe</name>
        <dbReference type="ChEBI" id="CHEBI:18248"/>
    </ligandPart>
</feature>
<dbReference type="InterPro" id="IPR036396">
    <property type="entry name" value="Cyt_P450_sf"/>
</dbReference>
<sequence length="548" mass="62384">MSVNTYFDLSKTLYTLVFAVFLSGVWKLRKVGRRPTDLPPGPPTLPILGNLHQIPSQKSHLQFEKWSRDYGPIYSLVLGTRPVIVLNSAQAVKDLLDRRGAIYSSRPESYMAQDVLSGGLRVLFMDDGPTWKTVRQLAHRILNVAAARTYVPYQDLENRAMLKSMLEAPAHFINHIRRYSGSLTTQMAFGFRTTTIEDPKFKQTFDIFDRNSEITTSKTASLLDLFPVLQCLPEFMLPLVQEARELHRQECQLFREFYLDAKRKLQEGTAKPCVCVDLVRMQQTENFSDDLAAYISGALLQAGSETTASILVGFVQAMVIFPEVARTAQAELDRVCGDRLPDLNDVPDLPYIRACAKETLRWMPGFLLGIPHATTQEDTYLGYRIPKGATVIVNVWALHSDPDRYPNPRQFDPMRYIDDHQTSAEAATNANVLQRDHFVFGAGRRRCQGMHIADRSMYLAISRLLWAFDFKRVVDPVTQREVVPDQAELVDGFMTMPKPFPVNIVPRSGEKAQRVREEWEKVRPMLDEAGQWKAVPEGLIWKDEVETI</sequence>
<dbReference type="CDD" id="cd11065">
    <property type="entry name" value="CYP64-like"/>
    <property type="match status" value="1"/>
</dbReference>
<organism evidence="8 9">
    <name type="scientific">Aspergillus violaceofuscus (strain CBS 115571)</name>
    <dbReference type="NCBI Taxonomy" id="1450538"/>
    <lineage>
        <taxon>Eukaryota</taxon>
        <taxon>Fungi</taxon>
        <taxon>Dikarya</taxon>
        <taxon>Ascomycota</taxon>
        <taxon>Pezizomycotina</taxon>
        <taxon>Eurotiomycetes</taxon>
        <taxon>Eurotiomycetidae</taxon>
        <taxon>Eurotiales</taxon>
        <taxon>Aspergillaceae</taxon>
        <taxon>Aspergillus</taxon>
    </lineage>
</organism>
<evidence type="ECO:0000256" key="3">
    <source>
        <dbReference type="ARBA" id="ARBA00022723"/>
    </source>
</evidence>
<dbReference type="GO" id="GO:0016705">
    <property type="term" value="F:oxidoreductase activity, acting on paired donors, with incorporation or reduction of molecular oxygen"/>
    <property type="evidence" value="ECO:0007669"/>
    <property type="project" value="InterPro"/>
</dbReference>
<dbReference type="SUPFAM" id="SSF48264">
    <property type="entry name" value="Cytochrome P450"/>
    <property type="match status" value="1"/>
</dbReference>
<name>A0A2V5HB53_ASPV1</name>
<evidence type="ECO:0000256" key="4">
    <source>
        <dbReference type="ARBA" id="ARBA00023002"/>
    </source>
</evidence>
<evidence type="ECO:0000256" key="7">
    <source>
        <dbReference type="PIRSR" id="PIRSR602401-1"/>
    </source>
</evidence>
<gene>
    <name evidence="8" type="ORF">BO99DRAFT_357265</name>
</gene>
<dbReference type="PANTHER" id="PTHR46300:SF2">
    <property type="entry name" value="CYTOCHROME P450 MONOOXYGENASE ALNH-RELATED"/>
    <property type="match status" value="1"/>
</dbReference>
<keyword evidence="9" id="KW-1185">Reference proteome</keyword>
<proteinExistence type="inferred from homology"/>
<accession>A0A2V5HB53</accession>
<evidence type="ECO:0000256" key="6">
    <source>
        <dbReference type="ARBA" id="ARBA00023033"/>
    </source>
</evidence>
<protein>
    <submittedName>
        <fullName evidence="8">Cytochrome P450</fullName>
    </submittedName>
</protein>
<dbReference type="Gene3D" id="1.10.630.10">
    <property type="entry name" value="Cytochrome P450"/>
    <property type="match status" value="1"/>
</dbReference>
<dbReference type="AlphaFoldDB" id="A0A2V5HB53"/>
<keyword evidence="5 7" id="KW-0408">Iron</keyword>
<keyword evidence="3 7" id="KW-0479">Metal-binding</keyword>
<evidence type="ECO:0000313" key="8">
    <source>
        <dbReference type="EMBL" id="PYI20861.1"/>
    </source>
</evidence>
<comment type="cofactor">
    <cofactor evidence="1 7">
        <name>heme</name>
        <dbReference type="ChEBI" id="CHEBI:30413"/>
    </cofactor>
</comment>
<dbReference type="Proteomes" id="UP000249829">
    <property type="component" value="Unassembled WGS sequence"/>
</dbReference>
<evidence type="ECO:0000256" key="1">
    <source>
        <dbReference type="ARBA" id="ARBA00001971"/>
    </source>
</evidence>
<reference evidence="8 9" key="1">
    <citation type="submission" date="2018-02" db="EMBL/GenBank/DDBJ databases">
        <title>The genomes of Aspergillus section Nigri reveals drivers in fungal speciation.</title>
        <authorList>
            <consortium name="DOE Joint Genome Institute"/>
            <person name="Vesth T.C."/>
            <person name="Nybo J."/>
            <person name="Theobald S."/>
            <person name="Brandl J."/>
            <person name="Frisvad J.C."/>
            <person name="Nielsen K.F."/>
            <person name="Lyhne E.K."/>
            <person name="Kogle M.E."/>
            <person name="Kuo A."/>
            <person name="Riley R."/>
            <person name="Clum A."/>
            <person name="Nolan M."/>
            <person name="Lipzen A."/>
            <person name="Salamov A."/>
            <person name="Henrissat B."/>
            <person name="Wiebenga A."/>
            <person name="De vries R.P."/>
            <person name="Grigoriev I.V."/>
            <person name="Mortensen U.H."/>
            <person name="Andersen M.R."/>
            <person name="Baker S.E."/>
        </authorList>
    </citation>
    <scope>NUCLEOTIDE SEQUENCE [LARGE SCALE GENOMIC DNA]</scope>
    <source>
        <strain evidence="8 9">CBS 115571</strain>
    </source>
</reference>
<dbReference type="STRING" id="1450538.A0A2V5HB53"/>
<dbReference type="Pfam" id="PF00067">
    <property type="entry name" value="p450"/>
    <property type="match status" value="1"/>
</dbReference>
<evidence type="ECO:0000256" key="2">
    <source>
        <dbReference type="ARBA" id="ARBA00010617"/>
    </source>
</evidence>
<dbReference type="PRINTS" id="PR00463">
    <property type="entry name" value="EP450I"/>
</dbReference>
<evidence type="ECO:0000256" key="5">
    <source>
        <dbReference type="ARBA" id="ARBA00023004"/>
    </source>
</evidence>
<dbReference type="InterPro" id="IPR001128">
    <property type="entry name" value="Cyt_P450"/>
</dbReference>
<dbReference type="GO" id="GO:0005506">
    <property type="term" value="F:iron ion binding"/>
    <property type="evidence" value="ECO:0007669"/>
    <property type="project" value="InterPro"/>
</dbReference>
<dbReference type="PANTHER" id="PTHR46300">
    <property type="entry name" value="P450, PUTATIVE (EUROFUNG)-RELATED-RELATED"/>
    <property type="match status" value="1"/>
</dbReference>
<dbReference type="InterPro" id="IPR002401">
    <property type="entry name" value="Cyt_P450_E_grp-I"/>
</dbReference>
<comment type="similarity">
    <text evidence="2">Belongs to the cytochrome P450 family.</text>
</comment>
<keyword evidence="4" id="KW-0560">Oxidoreductase</keyword>